<evidence type="ECO:0000259" key="4">
    <source>
        <dbReference type="Pfam" id="PF25973"/>
    </source>
</evidence>
<dbReference type="RefSeq" id="WP_190477935.1">
    <property type="nucleotide sequence ID" value="NZ_JACOFT010000002.1"/>
</dbReference>
<feature type="domain" description="CzcB-like barrel-sandwich hybrid" evidence="4">
    <location>
        <begin position="87"/>
        <end position="221"/>
    </location>
</feature>
<feature type="domain" description="CusB-like beta-barrel" evidence="3">
    <location>
        <begin position="232"/>
        <end position="307"/>
    </location>
</feature>
<keyword evidence="6" id="KW-1185">Reference proteome</keyword>
<dbReference type="Gene3D" id="1.10.287.470">
    <property type="entry name" value="Helix hairpin bin"/>
    <property type="match status" value="1"/>
</dbReference>
<dbReference type="InterPro" id="IPR058647">
    <property type="entry name" value="BSH_CzcB-like"/>
</dbReference>
<name>A0ABR6XDG1_9BURK</name>
<dbReference type="Proteomes" id="UP000637632">
    <property type="component" value="Unassembled WGS sequence"/>
</dbReference>
<evidence type="ECO:0000259" key="3">
    <source>
        <dbReference type="Pfam" id="PF25954"/>
    </source>
</evidence>
<reference evidence="5 6" key="1">
    <citation type="submission" date="2020-08" db="EMBL/GenBank/DDBJ databases">
        <title>Novel species isolated from subtropical streams in China.</title>
        <authorList>
            <person name="Lu H."/>
        </authorList>
    </citation>
    <scope>NUCLEOTIDE SEQUENCE [LARGE SCALE GENOMIC DNA]</scope>
    <source>
        <strain evidence="5 6">CCTCC AB 2015119</strain>
    </source>
</reference>
<evidence type="ECO:0000313" key="5">
    <source>
        <dbReference type="EMBL" id="MBC3810881.1"/>
    </source>
</evidence>
<gene>
    <name evidence="5" type="ORF">H8K26_05450</name>
</gene>
<proteinExistence type="inferred from homology"/>
<accession>A0ABR6XDG1</accession>
<dbReference type="InterPro" id="IPR006143">
    <property type="entry name" value="RND_pump_MFP"/>
</dbReference>
<evidence type="ECO:0000313" key="6">
    <source>
        <dbReference type="Proteomes" id="UP000637632"/>
    </source>
</evidence>
<evidence type="ECO:0000256" key="2">
    <source>
        <dbReference type="ARBA" id="ARBA00022448"/>
    </source>
</evidence>
<comment type="caution">
    <text evidence="5">The sequence shown here is derived from an EMBL/GenBank/DDBJ whole genome shotgun (WGS) entry which is preliminary data.</text>
</comment>
<dbReference type="NCBIfam" id="TIGR01730">
    <property type="entry name" value="RND_mfp"/>
    <property type="match status" value="1"/>
</dbReference>
<dbReference type="InterPro" id="IPR058792">
    <property type="entry name" value="Beta-barrel_RND_2"/>
</dbReference>
<dbReference type="Pfam" id="PF25954">
    <property type="entry name" value="Beta-barrel_RND_2"/>
    <property type="match status" value="1"/>
</dbReference>
<dbReference type="Pfam" id="PF25973">
    <property type="entry name" value="BSH_CzcB"/>
    <property type="match status" value="1"/>
</dbReference>
<sequence length="387" mass="42781">MKLRQIPVVLIALAFAGIAVIYSAKLVTATEKKTDTPQTAKAEIGKISYPANAPQLASIKLATISEVSLPIADTMNGKLAYDENVTSRVSSPVAGRVIRSTVEIGDYVKRDTPLLILDSPDMATADADFAKAKADQQRKKLNLDRTQKLLEQEVIARKDVESAEADYLQAAAETKRAGLRMRNLNAQGSENGKFVLKAPISGLVTDKQINPGLEVRPDATAPLLTITDLNRLWVLVDVPERYIGNIKNGQKIQLEFDAYPDQIFDALVDRVGLALDPTTRRIQIRGVLNNKDRKLRPEMFARVSFLADSDKKAFRIPNAALIVEGLYNYVFLEKREGEFQKQKINIVRKDRDVSYADVTSNAALNNKQRIVEEGALLLNSEVASHAQ</sequence>
<dbReference type="SUPFAM" id="SSF111369">
    <property type="entry name" value="HlyD-like secretion proteins"/>
    <property type="match status" value="1"/>
</dbReference>
<organism evidence="5 6">
    <name type="scientific">Undibacterium aquatile</name>
    <dbReference type="NCBI Taxonomy" id="1537398"/>
    <lineage>
        <taxon>Bacteria</taxon>
        <taxon>Pseudomonadati</taxon>
        <taxon>Pseudomonadota</taxon>
        <taxon>Betaproteobacteria</taxon>
        <taxon>Burkholderiales</taxon>
        <taxon>Oxalobacteraceae</taxon>
        <taxon>Undibacterium</taxon>
    </lineage>
</organism>
<evidence type="ECO:0000256" key="1">
    <source>
        <dbReference type="ARBA" id="ARBA00009477"/>
    </source>
</evidence>
<dbReference type="PANTHER" id="PTHR30097">
    <property type="entry name" value="CATION EFFLUX SYSTEM PROTEIN CUSB"/>
    <property type="match status" value="1"/>
</dbReference>
<keyword evidence="2" id="KW-0813">Transport</keyword>
<comment type="similarity">
    <text evidence="1">Belongs to the membrane fusion protein (MFP) (TC 8.A.1) family.</text>
</comment>
<dbReference type="Gene3D" id="2.40.30.170">
    <property type="match status" value="1"/>
</dbReference>
<dbReference type="EMBL" id="JACOFT010000002">
    <property type="protein sequence ID" value="MBC3810881.1"/>
    <property type="molecule type" value="Genomic_DNA"/>
</dbReference>
<dbReference type="Gene3D" id="2.40.420.20">
    <property type="match status" value="1"/>
</dbReference>
<protein>
    <submittedName>
        <fullName evidence="5">Efflux RND transporter periplasmic adaptor subunit</fullName>
    </submittedName>
</protein>
<dbReference type="PANTHER" id="PTHR30097:SF4">
    <property type="entry name" value="SLR6042 PROTEIN"/>
    <property type="match status" value="1"/>
</dbReference>
<dbReference type="InterPro" id="IPR051909">
    <property type="entry name" value="MFP_Cation_Efflux"/>
</dbReference>